<evidence type="ECO:0000313" key="1">
    <source>
        <dbReference type="EMBL" id="JAD98011.1"/>
    </source>
</evidence>
<dbReference type="EMBL" id="GBRH01199884">
    <property type="protein sequence ID" value="JAD98011.1"/>
    <property type="molecule type" value="Transcribed_RNA"/>
</dbReference>
<name>A0A0A9ED77_ARUDO</name>
<protein>
    <submittedName>
        <fullName evidence="1">Pco131239</fullName>
    </submittedName>
</protein>
<accession>A0A0A9ED77</accession>
<dbReference type="AlphaFoldDB" id="A0A0A9ED77"/>
<organism evidence="1">
    <name type="scientific">Arundo donax</name>
    <name type="common">Giant reed</name>
    <name type="synonym">Donax arundinaceus</name>
    <dbReference type="NCBI Taxonomy" id="35708"/>
    <lineage>
        <taxon>Eukaryota</taxon>
        <taxon>Viridiplantae</taxon>
        <taxon>Streptophyta</taxon>
        <taxon>Embryophyta</taxon>
        <taxon>Tracheophyta</taxon>
        <taxon>Spermatophyta</taxon>
        <taxon>Magnoliopsida</taxon>
        <taxon>Liliopsida</taxon>
        <taxon>Poales</taxon>
        <taxon>Poaceae</taxon>
        <taxon>PACMAD clade</taxon>
        <taxon>Arundinoideae</taxon>
        <taxon>Arundineae</taxon>
        <taxon>Arundo</taxon>
    </lineage>
</organism>
<sequence>MMKVQMFTIVVVFSMKNNSLILGGTTQNQQVGGSRIQAFLGFLWMALHQSLNVNLDKGAGVRNAEFP</sequence>
<reference evidence="1" key="2">
    <citation type="journal article" date="2015" name="Data Brief">
        <title>Shoot transcriptome of the giant reed, Arundo donax.</title>
        <authorList>
            <person name="Barrero R.A."/>
            <person name="Guerrero F.D."/>
            <person name="Moolhuijzen P."/>
            <person name="Goolsby J.A."/>
            <person name="Tidwell J."/>
            <person name="Bellgard S.E."/>
            <person name="Bellgard M.I."/>
        </authorList>
    </citation>
    <scope>NUCLEOTIDE SEQUENCE</scope>
    <source>
        <tissue evidence="1">Shoot tissue taken approximately 20 cm above the soil surface</tissue>
    </source>
</reference>
<reference evidence="1" key="1">
    <citation type="submission" date="2014-09" db="EMBL/GenBank/DDBJ databases">
        <authorList>
            <person name="Magalhaes I.L.F."/>
            <person name="Oliveira U."/>
            <person name="Santos F.R."/>
            <person name="Vidigal T.H.D.A."/>
            <person name="Brescovit A.D."/>
            <person name="Santos A.J."/>
        </authorList>
    </citation>
    <scope>NUCLEOTIDE SEQUENCE</scope>
    <source>
        <tissue evidence="1">Shoot tissue taken approximately 20 cm above the soil surface</tissue>
    </source>
</reference>
<proteinExistence type="predicted"/>